<dbReference type="AlphaFoldDB" id="A0A9W8S8M1"/>
<keyword evidence="2" id="KW-1185">Reference proteome</keyword>
<organism evidence="1 2">
    <name type="scientific">Fusarium torreyae</name>
    <dbReference type="NCBI Taxonomy" id="1237075"/>
    <lineage>
        <taxon>Eukaryota</taxon>
        <taxon>Fungi</taxon>
        <taxon>Dikarya</taxon>
        <taxon>Ascomycota</taxon>
        <taxon>Pezizomycotina</taxon>
        <taxon>Sordariomycetes</taxon>
        <taxon>Hypocreomycetidae</taxon>
        <taxon>Hypocreales</taxon>
        <taxon>Nectriaceae</taxon>
        <taxon>Fusarium</taxon>
    </lineage>
</organism>
<proteinExistence type="predicted"/>
<dbReference type="Proteomes" id="UP001152049">
    <property type="component" value="Unassembled WGS sequence"/>
</dbReference>
<gene>
    <name evidence="1" type="ORF">NW762_004030</name>
</gene>
<name>A0A9W8S8M1_9HYPO</name>
<comment type="caution">
    <text evidence="1">The sequence shown here is derived from an EMBL/GenBank/DDBJ whole genome shotgun (WGS) entry which is preliminary data.</text>
</comment>
<accession>A0A9W8S8M1</accession>
<evidence type="ECO:0000313" key="1">
    <source>
        <dbReference type="EMBL" id="KAJ4266057.1"/>
    </source>
</evidence>
<dbReference type="PANTHER" id="PTHR38846">
    <property type="entry name" value="C3H1-TYPE DOMAIN-CONTAINING PROTEIN"/>
    <property type="match status" value="1"/>
</dbReference>
<dbReference type="EMBL" id="JAOQAZ010000005">
    <property type="protein sequence ID" value="KAJ4266057.1"/>
    <property type="molecule type" value="Genomic_DNA"/>
</dbReference>
<evidence type="ECO:0000313" key="2">
    <source>
        <dbReference type="Proteomes" id="UP001152049"/>
    </source>
</evidence>
<protein>
    <submittedName>
        <fullName evidence="1">Uncharacterized protein</fullName>
    </submittedName>
</protein>
<dbReference type="PANTHER" id="PTHR38846:SF1">
    <property type="entry name" value="C3H1-TYPE DOMAIN-CONTAINING PROTEIN"/>
    <property type="match status" value="1"/>
</dbReference>
<dbReference type="OrthoDB" id="6105938at2759"/>
<reference evidence="1" key="1">
    <citation type="submission" date="2022-09" db="EMBL/GenBank/DDBJ databases">
        <title>Fusarium specimens isolated from Avocado Roots.</title>
        <authorList>
            <person name="Stajich J."/>
            <person name="Roper C."/>
            <person name="Heimlech-Rivalta G."/>
        </authorList>
    </citation>
    <scope>NUCLEOTIDE SEQUENCE</scope>
    <source>
        <strain evidence="1">CF00136</strain>
    </source>
</reference>
<sequence length="125" mass="14692">MCGFFGWDKHDDEMKIAREDFKAAMVKQFNDIYGKDSENIESWQKLCRVLEIEPIPGSLSECRKSVRETHVNLVDLVETQRTGLPVKVFKTLKNLQDYTIRTEKFFPKRNAHEGGLLRYLLREIL</sequence>